<dbReference type="OrthoDB" id="2287535at2759"/>
<reference evidence="2" key="1">
    <citation type="submission" date="2020-12" db="EMBL/GenBank/DDBJ databases">
        <title>Metabolic potential, ecology and presence of endohyphal bacteria is reflected in genomic diversity of Mucoromycotina.</title>
        <authorList>
            <person name="Muszewska A."/>
            <person name="Okrasinska A."/>
            <person name="Steczkiewicz K."/>
            <person name="Drgas O."/>
            <person name="Orlowska M."/>
            <person name="Perlinska-Lenart U."/>
            <person name="Aleksandrzak-Piekarczyk T."/>
            <person name="Szatraj K."/>
            <person name="Zielenkiewicz U."/>
            <person name="Pilsyk S."/>
            <person name="Malc E."/>
            <person name="Mieczkowski P."/>
            <person name="Kruszewska J.S."/>
            <person name="Biernat P."/>
            <person name="Pawlowska J."/>
        </authorList>
    </citation>
    <scope>NUCLEOTIDE SEQUENCE</scope>
    <source>
        <strain evidence="2">CBS 226.32</strain>
    </source>
</reference>
<dbReference type="EMBL" id="JAEPRC010000852">
    <property type="protein sequence ID" value="KAG2191193.1"/>
    <property type="molecule type" value="Genomic_DNA"/>
</dbReference>
<feature type="region of interest" description="Disordered" evidence="1">
    <location>
        <begin position="183"/>
        <end position="205"/>
    </location>
</feature>
<dbReference type="Proteomes" id="UP000650833">
    <property type="component" value="Unassembled WGS sequence"/>
</dbReference>
<evidence type="ECO:0000313" key="2">
    <source>
        <dbReference type="EMBL" id="KAG2191193.1"/>
    </source>
</evidence>
<proteinExistence type="predicted"/>
<accession>A0A8H7QEV0</accession>
<organism evidence="2 3">
    <name type="scientific">Mucor plumbeus</name>
    <dbReference type="NCBI Taxonomy" id="97098"/>
    <lineage>
        <taxon>Eukaryota</taxon>
        <taxon>Fungi</taxon>
        <taxon>Fungi incertae sedis</taxon>
        <taxon>Mucoromycota</taxon>
        <taxon>Mucoromycotina</taxon>
        <taxon>Mucoromycetes</taxon>
        <taxon>Mucorales</taxon>
        <taxon>Mucorineae</taxon>
        <taxon>Mucoraceae</taxon>
        <taxon>Mucor</taxon>
    </lineage>
</organism>
<evidence type="ECO:0000313" key="3">
    <source>
        <dbReference type="Proteomes" id="UP000650833"/>
    </source>
</evidence>
<gene>
    <name evidence="2" type="ORF">INT46_004940</name>
</gene>
<feature type="compositionally biased region" description="Low complexity" evidence="1">
    <location>
        <begin position="187"/>
        <end position="198"/>
    </location>
</feature>
<sequence>MEYNSSIRSSGRKKDFSHFEFNVTSPLLKKKKKKLVVKKLVDQVRKFKKQTPKIHDDIGSNDDIGYHSNDQITIYDTKETAAVVTTAAAEFFVSEAPTYKSNYSQNQNQHPKFLSRIKRYHSSHLHIITSTKQSDGEYDDEEEEEEEENINLSKIQHYHLQYLKMTKPTKTYFKKKKKQKGQPSIYSFSSTSSSTTTSQKRNKLRINLINKKKRKETKKKNVVQLDVDNDEKKEKRKLLTQIRHQMMDFKIPADWTCISSKVNENPTTTIIANCNIVQDNGALNDKIDNEIKRIQLNKLHIKDYINKIKQLNIDIEHHLHLFSSVDAKSRGMEQFSIDLRKSRLLLQQAYNRHLKLLVQNTMNPSIRLENLQIKVQSLHKSDFFGPNFRRWTFSFGN</sequence>
<protein>
    <submittedName>
        <fullName evidence="2">Uncharacterized protein</fullName>
    </submittedName>
</protein>
<keyword evidence="3" id="KW-1185">Reference proteome</keyword>
<name>A0A8H7QEV0_9FUNG</name>
<dbReference type="AlphaFoldDB" id="A0A8H7QEV0"/>
<evidence type="ECO:0000256" key="1">
    <source>
        <dbReference type="SAM" id="MobiDB-lite"/>
    </source>
</evidence>
<comment type="caution">
    <text evidence="2">The sequence shown here is derived from an EMBL/GenBank/DDBJ whole genome shotgun (WGS) entry which is preliminary data.</text>
</comment>